<evidence type="ECO:0000313" key="3">
    <source>
        <dbReference type="Proteomes" id="UP000642748"/>
    </source>
</evidence>
<feature type="transmembrane region" description="Helical" evidence="1">
    <location>
        <begin position="42"/>
        <end position="63"/>
    </location>
</feature>
<dbReference type="PANTHER" id="PTHR36844">
    <property type="entry name" value="PROTEASE PRSW"/>
    <property type="match status" value="1"/>
</dbReference>
<reference evidence="2" key="1">
    <citation type="submission" date="2021-01" db="EMBL/GenBank/DDBJ databases">
        <title>Whole genome shotgun sequence of Rugosimonospora africana NBRC 104875.</title>
        <authorList>
            <person name="Komaki H."/>
            <person name="Tamura T."/>
        </authorList>
    </citation>
    <scope>NUCLEOTIDE SEQUENCE</scope>
    <source>
        <strain evidence="2">NBRC 104875</strain>
    </source>
</reference>
<dbReference type="EMBL" id="BONZ01000027">
    <property type="protein sequence ID" value="GIH14598.1"/>
    <property type="molecule type" value="Genomic_DNA"/>
</dbReference>
<evidence type="ECO:0000256" key="1">
    <source>
        <dbReference type="SAM" id="Phobius"/>
    </source>
</evidence>
<accession>A0A8J3QPD7</accession>
<dbReference type="GO" id="GO:0008233">
    <property type="term" value="F:peptidase activity"/>
    <property type="evidence" value="ECO:0007669"/>
    <property type="project" value="InterPro"/>
</dbReference>
<feature type="transmembrane region" description="Helical" evidence="1">
    <location>
        <begin position="207"/>
        <end position="225"/>
    </location>
</feature>
<gene>
    <name evidence="2" type="ORF">Raf01_27700</name>
</gene>
<keyword evidence="1" id="KW-0472">Membrane</keyword>
<feature type="transmembrane region" description="Helical" evidence="1">
    <location>
        <begin position="177"/>
        <end position="198"/>
    </location>
</feature>
<keyword evidence="3" id="KW-1185">Reference proteome</keyword>
<feature type="transmembrane region" description="Helical" evidence="1">
    <location>
        <begin position="75"/>
        <end position="98"/>
    </location>
</feature>
<proteinExistence type="predicted"/>
<dbReference type="Proteomes" id="UP000642748">
    <property type="component" value="Unassembled WGS sequence"/>
</dbReference>
<comment type="caution">
    <text evidence="2">The sequence shown here is derived from an EMBL/GenBank/DDBJ whole genome shotgun (WGS) entry which is preliminary data.</text>
</comment>
<name>A0A8J3QPD7_9ACTN</name>
<sequence>MRQPAAPAPIRSTLDWRRVFGIGLLLWVLTVVVTLLTRNSVLVPTLVLLGSFLVPVSFVTWALQRWRDEHVTTELVIRAFVVGGLLGVLAAALLESYLLHPSPWLFGGVGLIEEGVKLVALLFVTRHMTRRHTRDGVVLGATVGFGFAAFETAGYAFNATLTVRGLSLTALVQTELLRSIVAPLGHGLWTAILGGVLFHSAARGRWLTGRLALAYLWVALLHAFWDGSHDLAVLITFLLTGSERQARGLRVGYLPSPTTEQTVLFTVLSIAALVLVALVGLATLSAVWRSGGNDVDQPDGYPYAQYGPVGPTWPPTA</sequence>
<dbReference type="PANTHER" id="PTHR36844:SF1">
    <property type="entry name" value="PROTEASE PRSW"/>
    <property type="match status" value="1"/>
</dbReference>
<feature type="transmembrane region" description="Helical" evidence="1">
    <location>
        <begin position="136"/>
        <end position="157"/>
    </location>
</feature>
<feature type="transmembrane region" description="Helical" evidence="1">
    <location>
        <begin position="19"/>
        <end position="36"/>
    </location>
</feature>
<evidence type="ECO:0000313" key="2">
    <source>
        <dbReference type="EMBL" id="GIH14598.1"/>
    </source>
</evidence>
<keyword evidence="1" id="KW-1133">Transmembrane helix</keyword>
<evidence type="ECO:0008006" key="4">
    <source>
        <dbReference type="Google" id="ProtNLM"/>
    </source>
</evidence>
<dbReference type="RefSeq" id="WP_203918260.1">
    <property type="nucleotide sequence ID" value="NZ_BONZ01000027.1"/>
</dbReference>
<feature type="transmembrane region" description="Helical" evidence="1">
    <location>
        <begin position="263"/>
        <end position="288"/>
    </location>
</feature>
<organism evidence="2 3">
    <name type="scientific">Rugosimonospora africana</name>
    <dbReference type="NCBI Taxonomy" id="556532"/>
    <lineage>
        <taxon>Bacteria</taxon>
        <taxon>Bacillati</taxon>
        <taxon>Actinomycetota</taxon>
        <taxon>Actinomycetes</taxon>
        <taxon>Micromonosporales</taxon>
        <taxon>Micromonosporaceae</taxon>
        <taxon>Rugosimonospora</taxon>
    </lineage>
</organism>
<dbReference type="Pfam" id="PF13367">
    <property type="entry name" value="PrsW-protease"/>
    <property type="match status" value="1"/>
</dbReference>
<protein>
    <recommendedName>
        <fullName evidence="4">Membrane proteinase PrsW, cleaves anti-sigma factor RsiW, M82 family</fullName>
    </recommendedName>
</protein>
<dbReference type="InterPro" id="IPR026898">
    <property type="entry name" value="PrsW"/>
</dbReference>
<feature type="transmembrane region" description="Helical" evidence="1">
    <location>
        <begin position="104"/>
        <end position="124"/>
    </location>
</feature>
<dbReference type="AlphaFoldDB" id="A0A8J3QPD7"/>
<keyword evidence="1" id="KW-0812">Transmembrane</keyword>